<proteinExistence type="predicted"/>
<accession>A0A9Q3HKI3</accession>
<dbReference type="Proteomes" id="UP000765509">
    <property type="component" value="Unassembled WGS sequence"/>
</dbReference>
<dbReference type="InterPro" id="IPR043128">
    <property type="entry name" value="Rev_trsase/Diguanyl_cyclase"/>
</dbReference>
<protein>
    <recommendedName>
        <fullName evidence="3">Reverse transcriptase domain-containing protein</fullName>
    </recommendedName>
</protein>
<dbReference type="InterPro" id="IPR050951">
    <property type="entry name" value="Retrovirus_Pol_polyprotein"/>
</dbReference>
<dbReference type="AlphaFoldDB" id="A0A9Q3HKI3"/>
<evidence type="ECO:0000313" key="1">
    <source>
        <dbReference type="EMBL" id="MBW0505884.1"/>
    </source>
</evidence>
<dbReference type="EMBL" id="AVOT02018758">
    <property type="protein sequence ID" value="MBW0505884.1"/>
    <property type="molecule type" value="Genomic_DNA"/>
</dbReference>
<organism evidence="1 2">
    <name type="scientific">Austropuccinia psidii MF-1</name>
    <dbReference type="NCBI Taxonomy" id="1389203"/>
    <lineage>
        <taxon>Eukaryota</taxon>
        <taxon>Fungi</taxon>
        <taxon>Dikarya</taxon>
        <taxon>Basidiomycota</taxon>
        <taxon>Pucciniomycotina</taxon>
        <taxon>Pucciniomycetes</taxon>
        <taxon>Pucciniales</taxon>
        <taxon>Sphaerophragmiaceae</taxon>
        <taxon>Austropuccinia</taxon>
    </lineage>
</organism>
<dbReference type="PANTHER" id="PTHR37984:SF5">
    <property type="entry name" value="PROTEIN NYNRIN-LIKE"/>
    <property type="match status" value="1"/>
</dbReference>
<dbReference type="SUPFAM" id="SSF56672">
    <property type="entry name" value="DNA/RNA polymerases"/>
    <property type="match status" value="1"/>
</dbReference>
<dbReference type="OrthoDB" id="2505957at2759"/>
<sequence length="219" mass="25320">MTWILQEKIPENVRIFIDDLVIKGPRSTYKNGNLEENDFIRFIWEYSVTLEKILFRIERAGLTISGKEFSFCVPALDIVGNLVSLNGRRISKQKTNKIQNWPKPLNRKGAGGLLSLYAYLRMFIQIFSQIALPLRRLTREDVEWVWDKKFDEAFQELKETVGEEMTLRNLDHLKEGGRIKSSVDSSYIAAGEVLTQEDTEGRDRPVICESITFSILESK</sequence>
<dbReference type="InterPro" id="IPR043502">
    <property type="entry name" value="DNA/RNA_pol_sf"/>
</dbReference>
<keyword evidence="2" id="KW-1185">Reference proteome</keyword>
<evidence type="ECO:0000313" key="2">
    <source>
        <dbReference type="Proteomes" id="UP000765509"/>
    </source>
</evidence>
<comment type="caution">
    <text evidence="1">The sequence shown here is derived from an EMBL/GenBank/DDBJ whole genome shotgun (WGS) entry which is preliminary data.</text>
</comment>
<reference evidence="1" key="1">
    <citation type="submission" date="2021-03" db="EMBL/GenBank/DDBJ databases">
        <title>Draft genome sequence of rust myrtle Austropuccinia psidii MF-1, a brazilian biotype.</title>
        <authorList>
            <person name="Quecine M.C."/>
            <person name="Pachon D.M.R."/>
            <person name="Bonatelli M.L."/>
            <person name="Correr F.H."/>
            <person name="Franceschini L.M."/>
            <person name="Leite T.F."/>
            <person name="Margarido G.R.A."/>
            <person name="Almeida C.A."/>
            <person name="Ferrarezi J.A."/>
            <person name="Labate C.A."/>
        </authorList>
    </citation>
    <scope>NUCLEOTIDE SEQUENCE</scope>
    <source>
        <strain evidence="1">MF-1</strain>
    </source>
</reference>
<gene>
    <name evidence="1" type="ORF">O181_045599</name>
</gene>
<name>A0A9Q3HKI3_9BASI</name>
<dbReference type="PANTHER" id="PTHR37984">
    <property type="entry name" value="PROTEIN CBG26694"/>
    <property type="match status" value="1"/>
</dbReference>
<dbReference type="Gene3D" id="3.30.70.270">
    <property type="match status" value="2"/>
</dbReference>
<evidence type="ECO:0008006" key="3">
    <source>
        <dbReference type="Google" id="ProtNLM"/>
    </source>
</evidence>